<dbReference type="Pfam" id="PF13229">
    <property type="entry name" value="Beta_helix"/>
    <property type="match status" value="1"/>
</dbReference>
<reference evidence="3 4" key="1">
    <citation type="submission" date="2014-06" db="EMBL/GenBank/DDBJ databases">
        <title>Rhizobium pelagicum/R2-400B4.</title>
        <authorList>
            <person name="Kimes N.E."/>
            <person name="Lopez-Perez M."/>
        </authorList>
    </citation>
    <scope>NUCLEOTIDE SEQUENCE [LARGE SCALE GENOMIC DNA]</scope>
    <source>
        <strain evidence="3 4">R2-400B4</strain>
    </source>
</reference>
<dbReference type="Proteomes" id="UP000052167">
    <property type="component" value="Unassembled WGS sequence"/>
</dbReference>
<dbReference type="PROSITE" id="PS51318">
    <property type="entry name" value="TAT"/>
    <property type="match status" value="1"/>
</dbReference>
<dbReference type="InterPro" id="IPR006311">
    <property type="entry name" value="TAT_signal"/>
</dbReference>
<feature type="signal peptide" evidence="1">
    <location>
        <begin position="1"/>
        <end position="24"/>
    </location>
</feature>
<dbReference type="SUPFAM" id="SSF51126">
    <property type="entry name" value="Pectin lyase-like"/>
    <property type="match status" value="1"/>
</dbReference>
<evidence type="ECO:0000259" key="2">
    <source>
        <dbReference type="Pfam" id="PF13229"/>
    </source>
</evidence>
<name>A0A922NX71_9HYPH</name>
<accession>A0A922NX71</accession>
<dbReference type="InterPro" id="IPR012334">
    <property type="entry name" value="Pectin_lyas_fold"/>
</dbReference>
<sequence length="456" mass="47221">MISRRSFVATLAATAGAGLCSGQAAWSAPALSMTDLRGSIDAGAAGLSPTPGEDQTRQLAELIAQAVRGDQWLFLPPGRYEVSNLTLPDRTRLTGIAGATEIAYSGRGAFIDAGAANRIELSNIIFNGAGLALPEDAPALLNLRDVFDLTIDNCTLKGNAKTALQMERCGGRISNCRILEIGEYGLYAIDSTGLAVRDNTVSGCGNGGLLIHRRQKGEDGSIVSGNRITRTGSTYGGTGQYGNAINLYRADGVIVSGNHISDSAFTAIRANSSSHIQIADNQCLRSGETAIYSEFGFEGAIVTGNLVDGAANGINIANFNEGGRLAIVANNIIRNISLSGPYEHDSVGFGIGIGVEADTVVSGNVIENVPRFAMLIGWGPFLRNVAATGNIVRAAKIGCAVSVAEGAGSALISGNIFEGMAEGAVIGFRWHDAATQELASGDETFAHLTIAGNRVA</sequence>
<dbReference type="InterPro" id="IPR022444">
    <property type="entry name" value="Cofactor-bd_rpt"/>
</dbReference>
<dbReference type="OrthoDB" id="9788772at2"/>
<dbReference type="EMBL" id="JOKJ01000054">
    <property type="protein sequence ID" value="KEQ02415.1"/>
    <property type="molecule type" value="Genomic_DNA"/>
</dbReference>
<evidence type="ECO:0000256" key="1">
    <source>
        <dbReference type="SAM" id="SignalP"/>
    </source>
</evidence>
<dbReference type="Gene3D" id="2.160.20.10">
    <property type="entry name" value="Single-stranded right-handed beta-helix, Pectin lyase-like"/>
    <property type="match status" value="1"/>
</dbReference>
<protein>
    <submittedName>
        <fullName evidence="3">Tat protein</fullName>
    </submittedName>
</protein>
<dbReference type="AlphaFoldDB" id="A0A922NX71"/>
<keyword evidence="4" id="KW-1185">Reference proteome</keyword>
<dbReference type="InterPro" id="IPR039448">
    <property type="entry name" value="Beta_helix"/>
</dbReference>
<gene>
    <name evidence="3" type="ORF">GV68_22080</name>
</gene>
<dbReference type="PANTHER" id="PTHR36453">
    <property type="entry name" value="SECRETED PROTEIN-RELATED"/>
    <property type="match status" value="1"/>
</dbReference>
<dbReference type="SMART" id="SM00710">
    <property type="entry name" value="PbH1"/>
    <property type="match status" value="8"/>
</dbReference>
<dbReference type="PANTHER" id="PTHR36453:SF1">
    <property type="entry name" value="RIGHT HANDED BETA HELIX DOMAIN-CONTAINING PROTEIN"/>
    <property type="match status" value="1"/>
</dbReference>
<dbReference type="NCBIfam" id="TIGR03807">
    <property type="entry name" value="RR_fam_repeat"/>
    <property type="match status" value="2"/>
</dbReference>
<evidence type="ECO:0000313" key="3">
    <source>
        <dbReference type="EMBL" id="KEQ02415.1"/>
    </source>
</evidence>
<keyword evidence="1" id="KW-0732">Signal</keyword>
<proteinExistence type="predicted"/>
<evidence type="ECO:0000313" key="4">
    <source>
        <dbReference type="Proteomes" id="UP000052167"/>
    </source>
</evidence>
<dbReference type="RefSeq" id="WP_037169921.1">
    <property type="nucleotide sequence ID" value="NZ_CAJXID010000055.1"/>
</dbReference>
<dbReference type="InterPro" id="IPR011050">
    <property type="entry name" value="Pectin_lyase_fold/virulence"/>
</dbReference>
<organism evidence="3 4">
    <name type="scientific">Pseudorhizobium pelagicum</name>
    <dbReference type="NCBI Taxonomy" id="1509405"/>
    <lineage>
        <taxon>Bacteria</taxon>
        <taxon>Pseudomonadati</taxon>
        <taxon>Pseudomonadota</taxon>
        <taxon>Alphaproteobacteria</taxon>
        <taxon>Hyphomicrobiales</taxon>
        <taxon>Rhizobiaceae</taxon>
        <taxon>Rhizobium/Agrobacterium group</taxon>
        <taxon>Pseudorhizobium</taxon>
    </lineage>
</organism>
<feature type="domain" description="Right handed beta helix" evidence="2">
    <location>
        <begin position="163"/>
        <end position="321"/>
    </location>
</feature>
<dbReference type="NCBIfam" id="TIGR03808">
    <property type="entry name" value="RR_plus_rpt_1"/>
    <property type="match status" value="1"/>
</dbReference>
<dbReference type="InterPro" id="IPR022388">
    <property type="entry name" value="CHP03808"/>
</dbReference>
<comment type="caution">
    <text evidence="3">The sequence shown here is derived from an EMBL/GenBank/DDBJ whole genome shotgun (WGS) entry which is preliminary data.</text>
</comment>
<feature type="chain" id="PRO_5037356352" evidence="1">
    <location>
        <begin position="25"/>
        <end position="456"/>
    </location>
</feature>
<dbReference type="InterPro" id="IPR006626">
    <property type="entry name" value="PbH1"/>
</dbReference>